<feature type="region of interest" description="Disordered" evidence="1">
    <location>
        <begin position="1"/>
        <end position="23"/>
    </location>
</feature>
<name>A0A9W9HL54_9EURO</name>
<reference evidence="2" key="1">
    <citation type="submission" date="2022-11" db="EMBL/GenBank/DDBJ databases">
        <authorList>
            <person name="Petersen C."/>
        </authorList>
    </citation>
    <scope>NUCLEOTIDE SEQUENCE</scope>
    <source>
        <strain evidence="2">IBT 26290</strain>
    </source>
</reference>
<keyword evidence="3" id="KW-1185">Reference proteome</keyword>
<proteinExistence type="predicted"/>
<dbReference type="OrthoDB" id="3350591at2759"/>
<dbReference type="RefSeq" id="XP_056538790.1">
    <property type="nucleotide sequence ID" value="XM_056692833.1"/>
</dbReference>
<reference evidence="2" key="2">
    <citation type="journal article" date="2023" name="IMA Fungus">
        <title>Comparative genomic study of the Penicillium genus elucidates a diverse pangenome and 15 lateral gene transfer events.</title>
        <authorList>
            <person name="Petersen C."/>
            <person name="Sorensen T."/>
            <person name="Nielsen M.R."/>
            <person name="Sondergaard T.E."/>
            <person name="Sorensen J.L."/>
            <person name="Fitzpatrick D.A."/>
            <person name="Frisvad J.C."/>
            <person name="Nielsen K.L."/>
        </authorList>
    </citation>
    <scope>NUCLEOTIDE SEQUENCE</scope>
    <source>
        <strain evidence="2">IBT 26290</strain>
    </source>
</reference>
<accession>A0A9W9HL54</accession>
<dbReference type="AlphaFoldDB" id="A0A9W9HL54"/>
<evidence type="ECO:0000256" key="1">
    <source>
        <dbReference type="SAM" id="MobiDB-lite"/>
    </source>
</evidence>
<dbReference type="EMBL" id="JAPQKN010000008">
    <property type="protein sequence ID" value="KAJ5151457.1"/>
    <property type="molecule type" value="Genomic_DNA"/>
</dbReference>
<protein>
    <submittedName>
        <fullName evidence="2">Uncharacterized protein</fullName>
    </submittedName>
</protein>
<dbReference type="GeneID" id="81432009"/>
<sequence>MRDDYTEWERFSHPDPDEEDPPTLDEIQTLQEFAERYSTSDAIPAEDAARKLMSLADEGRVVDERQNDVVDKGERGSWLLWDAAIYMPRYQPAILKLIEAIRALPQLERTEEQIRAGRFEDKLETWRSLEVFTNI</sequence>
<evidence type="ECO:0000313" key="2">
    <source>
        <dbReference type="EMBL" id="KAJ5151457.1"/>
    </source>
</evidence>
<organism evidence="2 3">
    <name type="scientific">Penicillium canariense</name>
    <dbReference type="NCBI Taxonomy" id="189055"/>
    <lineage>
        <taxon>Eukaryota</taxon>
        <taxon>Fungi</taxon>
        <taxon>Dikarya</taxon>
        <taxon>Ascomycota</taxon>
        <taxon>Pezizomycotina</taxon>
        <taxon>Eurotiomycetes</taxon>
        <taxon>Eurotiomycetidae</taxon>
        <taxon>Eurotiales</taxon>
        <taxon>Aspergillaceae</taxon>
        <taxon>Penicillium</taxon>
    </lineage>
</organism>
<feature type="compositionally biased region" description="Basic and acidic residues" evidence="1">
    <location>
        <begin position="1"/>
        <end position="15"/>
    </location>
</feature>
<evidence type="ECO:0000313" key="3">
    <source>
        <dbReference type="Proteomes" id="UP001149163"/>
    </source>
</evidence>
<dbReference type="Proteomes" id="UP001149163">
    <property type="component" value="Unassembled WGS sequence"/>
</dbReference>
<gene>
    <name evidence="2" type="ORF">N7482_010709</name>
</gene>
<comment type="caution">
    <text evidence="2">The sequence shown here is derived from an EMBL/GenBank/DDBJ whole genome shotgun (WGS) entry which is preliminary data.</text>
</comment>